<protein>
    <recommendedName>
        <fullName evidence="4">UspA domain-containing protein</fullName>
    </recommendedName>
</protein>
<keyword evidence="3" id="KW-1185">Reference proteome</keyword>
<evidence type="ECO:0000256" key="1">
    <source>
        <dbReference type="SAM" id="MobiDB-lite"/>
    </source>
</evidence>
<comment type="caution">
    <text evidence="2">The sequence shown here is derived from an EMBL/GenBank/DDBJ whole genome shotgun (WGS) entry which is preliminary data.</text>
</comment>
<evidence type="ECO:0000313" key="2">
    <source>
        <dbReference type="EMBL" id="MQM13654.1"/>
    </source>
</evidence>
<gene>
    <name evidence="2" type="ORF">Taro_046581</name>
</gene>
<feature type="region of interest" description="Disordered" evidence="1">
    <location>
        <begin position="295"/>
        <end position="327"/>
    </location>
</feature>
<feature type="compositionally biased region" description="Acidic residues" evidence="1">
    <location>
        <begin position="314"/>
        <end position="327"/>
    </location>
</feature>
<dbReference type="Proteomes" id="UP000652761">
    <property type="component" value="Unassembled WGS sequence"/>
</dbReference>
<sequence>MVVRPEEKEADPCIKSNASRPKLTDKVLDSVTDLQKNTLKTFVWMKHRTEEKTMCNKVKATGYGKLSVYILDYGTPTQNYEPKDEGSQISTESSDPDRDHDLSSTTPRRRASAPSNWASPIGGFPAAEAGGQSRQESLRCPLYELATASNVSPSPKVSDKLFVVCHLHLHSHPCACPHALEGAAGAVYIITGRGKRPRAGNIYFYFRCVPVMATEATTAGAGAGTTAEKPVMVVALDESENNHHALEWTLQHFFADVERCSLLFSLLVVHAKPPTSSVIGAASPGVAEVWVEPEGDRRRRRLEGQESLQHPSGSDEELEESDGAGQE</sequence>
<dbReference type="EMBL" id="NMUH01005765">
    <property type="protein sequence ID" value="MQM13654.1"/>
    <property type="molecule type" value="Genomic_DNA"/>
</dbReference>
<dbReference type="AlphaFoldDB" id="A0A843X6B4"/>
<feature type="region of interest" description="Disordered" evidence="1">
    <location>
        <begin position="77"/>
        <end position="130"/>
    </location>
</feature>
<accession>A0A843X6B4</accession>
<dbReference type="OrthoDB" id="843225at2759"/>
<proteinExistence type="predicted"/>
<dbReference type="PANTHER" id="PTHR46553:SF3">
    <property type="entry name" value="ADENINE NUCLEOTIDE ALPHA HYDROLASES-LIKE SUPERFAMILY PROTEIN"/>
    <property type="match status" value="1"/>
</dbReference>
<evidence type="ECO:0000313" key="3">
    <source>
        <dbReference type="Proteomes" id="UP000652761"/>
    </source>
</evidence>
<organism evidence="2 3">
    <name type="scientific">Colocasia esculenta</name>
    <name type="common">Wild taro</name>
    <name type="synonym">Arum esculentum</name>
    <dbReference type="NCBI Taxonomy" id="4460"/>
    <lineage>
        <taxon>Eukaryota</taxon>
        <taxon>Viridiplantae</taxon>
        <taxon>Streptophyta</taxon>
        <taxon>Embryophyta</taxon>
        <taxon>Tracheophyta</taxon>
        <taxon>Spermatophyta</taxon>
        <taxon>Magnoliopsida</taxon>
        <taxon>Liliopsida</taxon>
        <taxon>Araceae</taxon>
        <taxon>Aroideae</taxon>
        <taxon>Colocasieae</taxon>
        <taxon>Colocasia</taxon>
    </lineage>
</organism>
<reference evidence="2" key="1">
    <citation type="submission" date="2017-07" db="EMBL/GenBank/DDBJ databases">
        <title>Taro Niue Genome Assembly and Annotation.</title>
        <authorList>
            <person name="Atibalentja N."/>
            <person name="Keating K."/>
            <person name="Fields C.J."/>
        </authorList>
    </citation>
    <scope>NUCLEOTIDE SEQUENCE</scope>
    <source>
        <strain evidence="2">Niue_2</strain>
        <tissue evidence="2">Leaf</tissue>
    </source>
</reference>
<dbReference type="PANTHER" id="PTHR46553">
    <property type="entry name" value="ADENINE NUCLEOTIDE ALPHA HYDROLASES-LIKE SUPERFAMILY PROTEIN"/>
    <property type="match status" value="1"/>
</dbReference>
<name>A0A843X6B4_COLES</name>
<evidence type="ECO:0008006" key="4">
    <source>
        <dbReference type="Google" id="ProtNLM"/>
    </source>
</evidence>